<evidence type="ECO:0000313" key="6">
    <source>
        <dbReference type="EMBL" id="TDP59214.1"/>
    </source>
</evidence>
<dbReference type="GO" id="GO:0008417">
    <property type="term" value="F:fucosyltransferase activity"/>
    <property type="evidence" value="ECO:0007669"/>
    <property type="project" value="InterPro"/>
</dbReference>
<keyword evidence="1" id="KW-1003">Cell membrane</keyword>
<dbReference type="InterPro" id="IPR009993">
    <property type="entry name" value="WecF"/>
</dbReference>
<keyword evidence="4 6" id="KW-0808">Transferase</keyword>
<sequence length="383" mass="45160">MKYNIIHICEDEKFINSAINQFEIIFPNQNKFYIVDTDNSIPFRHVTPSNCTKSISTIELVQLSETLDKSSLVILHSLSSKFYSFVLKLSKEIKIVWLCFGFEVYNDSYYYKNNQLLDKITLKKYPSNDKTLSWRKKIRPLYRIIKPNLPFSDYELKRKAIQRVNYLGSTFHDEYVVIQKLLNVKKDFFNFWYYPLEQIVEINSPINFDKTTMLIGNSGFKSLNHLDVFDRIKNYNLKASKVIIPLNYGVESYINDIVEQSNLTFGEKSFPLLNFLSLSDYNELLNNVGIAIFNNHRQQALGNTIALLWFGVKIFLSEQNPFYTFLKRNNIHIFSYENELNENSCNTFLTQEEIEQNRYILFKLLQQDVVTAILKKHIDTIYA</sequence>
<evidence type="ECO:0000256" key="2">
    <source>
        <dbReference type="ARBA" id="ARBA00022519"/>
    </source>
</evidence>
<accession>A0A4R6Q9B3</accession>
<gene>
    <name evidence="6" type="ORF">BC748_1457</name>
</gene>
<proteinExistence type="predicted"/>
<reference evidence="6 7" key="1">
    <citation type="submission" date="2019-03" db="EMBL/GenBank/DDBJ databases">
        <title>Genomic Encyclopedia of Archaeal and Bacterial Type Strains, Phase II (KMG-II): from individual species to whole genera.</title>
        <authorList>
            <person name="Goeker M."/>
        </authorList>
    </citation>
    <scope>NUCLEOTIDE SEQUENCE [LARGE SCALE GENOMIC DNA]</scope>
    <source>
        <strain evidence="6 7">DSM 25687</strain>
    </source>
</reference>
<keyword evidence="3 6" id="KW-0328">Glycosyltransferase</keyword>
<name>A0A4R6Q9B3_9FLAO</name>
<organism evidence="6 7">
    <name type="scientific">Flavobacterium dankookense</name>
    <dbReference type="NCBI Taxonomy" id="706186"/>
    <lineage>
        <taxon>Bacteria</taxon>
        <taxon>Pseudomonadati</taxon>
        <taxon>Bacteroidota</taxon>
        <taxon>Flavobacteriia</taxon>
        <taxon>Flavobacteriales</taxon>
        <taxon>Flavobacteriaceae</taxon>
        <taxon>Flavobacterium</taxon>
    </lineage>
</organism>
<evidence type="ECO:0000256" key="1">
    <source>
        <dbReference type="ARBA" id="ARBA00022475"/>
    </source>
</evidence>
<keyword evidence="7" id="KW-1185">Reference proteome</keyword>
<dbReference type="AlphaFoldDB" id="A0A4R6Q9B3"/>
<dbReference type="Proteomes" id="UP000295260">
    <property type="component" value="Unassembled WGS sequence"/>
</dbReference>
<dbReference type="OrthoDB" id="1083028at2"/>
<protein>
    <submittedName>
        <fullName evidence="6">4-alpha-L-fucosyltransferase (Glycosyl transferase family 56)</fullName>
    </submittedName>
</protein>
<dbReference type="RefSeq" id="WP_133532756.1">
    <property type="nucleotide sequence ID" value="NZ_SNXR01000013.1"/>
</dbReference>
<dbReference type="EMBL" id="SNXR01000013">
    <property type="protein sequence ID" value="TDP59214.1"/>
    <property type="molecule type" value="Genomic_DNA"/>
</dbReference>
<evidence type="ECO:0000256" key="3">
    <source>
        <dbReference type="ARBA" id="ARBA00022676"/>
    </source>
</evidence>
<dbReference type="Pfam" id="PF07429">
    <property type="entry name" value="Glyco_transf_56"/>
    <property type="match status" value="1"/>
</dbReference>
<keyword evidence="5" id="KW-0472">Membrane</keyword>
<evidence type="ECO:0000256" key="5">
    <source>
        <dbReference type="ARBA" id="ARBA00023136"/>
    </source>
</evidence>
<comment type="caution">
    <text evidence="6">The sequence shown here is derived from an EMBL/GenBank/DDBJ whole genome shotgun (WGS) entry which is preliminary data.</text>
</comment>
<evidence type="ECO:0000256" key="4">
    <source>
        <dbReference type="ARBA" id="ARBA00022679"/>
    </source>
</evidence>
<keyword evidence="2" id="KW-0997">Cell inner membrane</keyword>
<dbReference type="GO" id="GO:0009246">
    <property type="term" value="P:enterobacterial common antigen biosynthetic process"/>
    <property type="evidence" value="ECO:0007669"/>
    <property type="project" value="InterPro"/>
</dbReference>
<evidence type="ECO:0000313" key="7">
    <source>
        <dbReference type="Proteomes" id="UP000295260"/>
    </source>
</evidence>